<gene>
    <name evidence="2" type="ORF">ACIGXA_04535</name>
</gene>
<feature type="domain" description="DUF397" evidence="1">
    <location>
        <begin position="6"/>
        <end position="24"/>
    </location>
</feature>
<reference evidence="2 3" key="1">
    <citation type="submission" date="2024-10" db="EMBL/GenBank/DDBJ databases">
        <title>The Natural Products Discovery Center: Release of the First 8490 Sequenced Strains for Exploring Actinobacteria Biosynthetic Diversity.</title>
        <authorList>
            <person name="Kalkreuter E."/>
            <person name="Kautsar S.A."/>
            <person name="Yang D."/>
            <person name="Bader C.D."/>
            <person name="Teijaro C.N."/>
            <person name="Fluegel L."/>
            <person name="Davis C.M."/>
            <person name="Simpson J.R."/>
            <person name="Lauterbach L."/>
            <person name="Steele A.D."/>
            <person name="Gui C."/>
            <person name="Meng S."/>
            <person name="Li G."/>
            <person name="Viehrig K."/>
            <person name="Ye F."/>
            <person name="Su P."/>
            <person name="Kiefer A.F."/>
            <person name="Nichols A."/>
            <person name="Cepeda A.J."/>
            <person name="Yan W."/>
            <person name="Fan B."/>
            <person name="Jiang Y."/>
            <person name="Adhikari A."/>
            <person name="Zheng C.-J."/>
            <person name="Schuster L."/>
            <person name="Cowan T.M."/>
            <person name="Smanski M.J."/>
            <person name="Chevrette M.G."/>
            <person name="De Carvalho L.P.S."/>
            <person name="Shen B."/>
        </authorList>
    </citation>
    <scope>NUCLEOTIDE SEQUENCE [LARGE SCALE GENOMIC DNA]</scope>
    <source>
        <strain evidence="2 3">NPDC053399</strain>
    </source>
</reference>
<name>A0ABW8C030_9ACTN</name>
<proteinExistence type="predicted"/>
<dbReference type="Pfam" id="PF04149">
    <property type="entry name" value="DUF397"/>
    <property type="match status" value="2"/>
</dbReference>
<evidence type="ECO:0000313" key="2">
    <source>
        <dbReference type="EMBL" id="MFI9099771.1"/>
    </source>
</evidence>
<accession>A0ABW8C030</accession>
<organism evidence="2 3">
    <name type="scientific">Streptomyces fildesensis</name>
    <dbReference type="NCBI Taxonomy" id="375757"/>
    <lineage>
        <taxon>Bacteria</taxon>
        <taxon>Bacillati</taxon>
        <taxon>Actinomycetota</taxon>
        <taxon>Actinomycetes</taxon>
        <taxon>Kitasatosporales</taxon>
        <taxon>Streptomycetaceae</taxon>
        <taxon>Streptomyces</taxon>
    </lineage>
</organism>
<dbReference type="EMBL" id="JBITYG010000001">
    <property type="protein sequence ID" value="MFI9099771.1"/>
    <property type="molecule type" value="Genomic_DNA"/>
</dbReference>
<dbReference type="InterPro" id="IPR007278">
    <property type="entry name" value="DUF397"/>
</dbReference>
<evidence type="ECO:0000259" key="1">
    <source>
        <dbReference type="Pfam" id="PF04149"/>
    </source>
</evidence>
<dbReference type="Proteomes" id="UP001614394">
    <property type="component" value="Unassembled WGS sequence"/>
</dbReference>
<dbReference type="RefSeq" id="WP_399644346.1">
    <property type="nucleotide sequence ID" value="NZ_JBITYG010000001.1"/>
</dbReference>
<comment type="caution">
    <text evidence="2">The sequence shown here is derived from an EMBL/GenBank/DDBJ whole genome shotgun (WGS) entry which is preliminary data.</text>
</comment>
<feature type="domain" description="DUF397" evidence="1">
    <location>
        <begin position="26"/>
        <end position="76"/>
    </location>
</feature>
<sequence length="83" mass="8589">MSNESAWFTSSYSNAEGGACVEVALSWSKSSHSGNYDAQCVEVAACPTTVHVRDSKDKAGPQLAFGPDAWAAFVAFAGAQSVA</sequence>
<keyword evidence="3" id="KW-1185">Reference proteome</keyword>
<protein>
    <submittedName>
        <fullName evidence="2">DUF397 domain-containing protein</fullName>
    </submittedName>
</protein>
<evidence type="ECO:0000313" key="3">
    <source>
        <dbReference type="Proteomes" id="UP001614394"/>
    </source>
</evidence>